<evidence type="ECO:0000313" key="2">
    <source>
        <dbReference type="Proteomes" id="UP001156102"/>
    </source>
</evidence>
<dbReference type="EMBL" id="JANCLT010000011">
    <property type="protein sequence ID" value="MCP8970339.1"/>
    <property type="molecule type" value="Genomic_DNA"/>
</dbReference>
<evidence type="ECO:0000313" key="1">
    <source>
        <dbReference type="EMBL" id="MCP8970339.1"/>
    </source>
</evidence>
<dbReference type="InterPro" id="IPR009776">
    <property type="entry name" value="Spore_0_M"/>
</dbReference>
<proteinExistence type="predicted"/>
<dbReference type="PANTHER" id="PTHR40053:SF1">
    <property type="entry name" value="SPORULATION-CONTROL PROTEIN SPO0M"/>
    <property type="match status" value="1"/>
</dbReference>
<reference evidence="1" key="1">
    <citation type="submission" date="2022-07" db="EMBL/GenBank/DDBJ databases">
        <authorList>
            <person name="Li W.-J."/>
            <person name="Deng Q.-Q."/>
        </authorList>
    </citation>
    <scope>NUCLEOTIDE SEQUENCE</scope>
    <source>
        <strain evidence="1">SYSU M60031</strain>
    </source>
</reference>
<sequence length="254" mass="28799">MFQKILASIGVGAAKVDTVLQQEHCYAGDPVRGAVRIEGGAVEQQIDSIYLVLSMLYTKEADDRKVKVQYDLDRFQLTEPILISPGEKREVPFSFLLPLETPVTFGSRSVWVSTGLDIKNSIDPTDRDYLEVLPSPLLGKVLESVQSLGFRLRQAECEELPHRLRQHVPFAQEFEFVPTSGPFHRKLDELELLVLPVAKDELEIVMEIDRKARGLAGLLSEAMDLDETRVRFRVVPQDLPQFAGKLEQMIFRYC</sequence>
<dbReference type="Proteomes" id="UP001156102">
    <property type="component" value="Unassembled WGS sequence"/>
</dbReference>
<protein>
    <submittedName>
        <fullName evidence="1">Sporulation protein</fullName>
    </submittedName>
</protein>
<name>A0AA41XBK9_9BACI</name>
<organism evidence="1 2">
    <name type="scientific">Ectobacillus ponti</name>
    <dbReference type="NCBI Taxonomy" id="2961894"/>
    <lineage>
        <taxon>Bacteria</taxon>
        <taxon>Bacillati</taxon>
        <taxon>Bacillota</taxon>
        <taxon>Bacilli</taxon>
        <taxon>Bacillales</taxon>
        <taxon>Bacillaceae</taxon>
        <taxon>Ectobacillus</taxon>
    </lineage>
</organism>
<gene>
    <name evidence="1" type="ORF">NK662_17600</name>
</gene>
<dbReference type="AlphaFoldDB" id="A0AA41XBK9"/>
<keyword evidence="2" id="KW-1185">Reference proteome</keyword>
<dbReference type="RefSeq" id="WP_254760260.1">
    <property type="nucleotide sequence ID" value="NZ_JANCLT010000011.1"/>
</dbReference>
<accession>A0AA41XBK9</accession>
<dbReference type="Pfam" id="PF07070">
    <property type="entry name" value="Spo0M"/>
    <property type="match status" value="1"/>
</dbReference>
<dbReference type="PANTHER" id="PTHR40053">
    <property type="entry name" value="SPORULATION-CONTROL PROTEIN SPO0M"/>
    <property type="match status" value="1"/>
</dbReference>
<comment type="caution">
    <text evidence="1">The sequence shown here is derived from an EMBL/GenBank/DDBJ whole genome shotgun (WGS) entry which is preliminary data.</text>
</comment>